<gene>
    <name evidence="2" type="ORF">SAMN02745217_01509</name>
</gene>
<dbReference type="RefSeq" id="WP_084558539.1">
    <property type="nucleotide sequence ID" value="NZ_FRFD01000004.1"/>
</dbReference>
<dbReference type="AlphaFoldDB" id="A0A1M7Y4X8"/>
<dbReference type="Proteomes" id="UP000184612">
    <property type="component" value="Unassembled WGS sequence"/>
</dbReference>
<accession>A0A1M7Y4X8</accession>
<protein>
    <submittedName>
        <fullName evidence="2">Trehalose utilization protein</fullName>
    </submittedName>
</protein>
<dbReference type="Gene3D" id="3.40.50.880">
    <property type="match status" value="1"/>
</dbReference>
<name>A0A1M7Y4X8_9FIRM</name>
<evidence type="ECO:0000313" key="2">
    <source>
        <dbReference type="EMBL" id="SHO47352.1"/>
    </source>
</evidence>
<proteinExistence type="predicted"/>
<dbReference type="SUPFAM" id="SSF52317">
    <property type="entry name" value="Class I glutamine amidotransferase-like"/>
    <property type="match status" value="1"/>
</dbReference>
<dbReference type="InterPro" id="IPR029062">
    <property type="entry name" value="Class_I_gatase-like"/>
</dbReference>
<dbReference type="OrthoDB" id="252909at2"/>
<dbReference type="InterPro" id="IPR009381">
    <property type="entry name" value="Trehalose_catabolism_ThuA_prok"/>
</dbReference>
<evidence type="ECO:0000313" key="3">
    <source>
        <dbReference type="Proteomes" id="UP000184612"/>
    </source>
</evidence>
<dbReference type="STRING" id="1121345.SAMN02745217_01509"/>
<feature type="domain" description="ThuA-like" evidence="1">
    <location>
        <begin position="5"/>
        <end position="222"/>
    </location>
</feature>
<dbReference type="Pfam" id="PF06283">
    <property type="entry name" value="ThuA"/>
    <property type="match status" value="1"/>
</dbReference>
<dbReference type="InterPro" id="IPR029010">
    <property type="entry name" value="ThuA-like"/>
</dbReference>
<organism evidence="2 3">
    <name type="scientific">Anaerocolumna xylanovorans DSM 12503</name>
    <dbReference type="NCBI Taxonomy" id="1121345"/>
    <lineage>
        <taxon>Bacteria</taxon>
        <taxon>Bacillati</taxon>
        <taxon>Bacillota</taxon>
        <taxon>Clostridia</taxon>
        <taxon>Lachnospirales</taxon>
        <taxon>Lachnospiraceae</taxon>
        <taxon>Anaerocolumna</taxon>
    </lineage>
</organism>
<reference evidence="2 3" key="1">
    <citation type="submission" date="2016-12" db="EMBL/GenBank/DDBJ databases">
        <authorList>
            <person name="Song W.-J."/>
            <person name="Kurnit D.M."/>
        </authorList>
    </citation>
    <scope>NUCLEOTIDE SEQUENCE [LARGE SCALE GENOMIC DNA]</scope>
    <source>
        <strain evidence="2 3">DSM 12503</strain>
    </source>
</reference>
<sequence length="261" mass="30132">MHKTRVTVWNEYIHEIEMEEIAKIYPKGIHNCIADFLRDAGYDTKTAVLRQPEHGLTKEVLDETDVLIWWGHMAHHEVAEEIVERVHEYITMKGMGLIVLHSGHGSKIFQKICGTNSGYLKWREDGEKEVLWVVNPSHPIARGLEEKIIIPQEEMYGEYFNIPAPDEQVFISWFQGGEVFRSGCCFHRGKGKIFYFRPGHEAFPVYHMPEIQKVLINAVEWADSFSMPELIYGNTQPVIAFEPEKKFTGIQGMHDAFGSQK</sequence>
<dbReference type="PIRSF" id="PIRSF030013">
    <property type="entry name" value="ThuA"/>
    <property type="match status" value="1"/>
</dbReference>
<dbReference type="EMBL" id="FRFD01000004">
    <property type="protein sequence ID" value="SHO47352.1"/>
    <property type="molecule type" value="Genomic_DNA"/>
</dbReference>
<evidence type="ECO:0000259" key="1">
    <source>
        <dbReference type="Pfam" id="PF06283"/>
    </source>
</evidence>
<keyword evidence="3" id="KW-1185">Reference proteome</keyword>